<feature type="transmembrane region" description="Helical" evidence="12">
    <location>
        <begin position="42"/>
        <end position="62"/>
    </location>
</feature>
<feature type="active site" evidence="10">
    <location>
        <position position="389"/>
    </location>
</feature>
<reference evidence="14" key="1">
    <citation type="journal article" date="2015" name="Genom Data">
        <title>Draft genome sequences of Phytophthora kernoviae and Phytophthora ramorum lineage EU2 from Scotland.</title>
        <authorList>
            <person name="Sambles C."/>
            <person name="Schlenzig A."/>
            <person name="O'Neill P."/>
            <person name="Grant M."/>
            <person name="Studholme D.J."/>
        </authorList>
    </citation>
    <scope>NUCLEOTIDE SEQUENCE</scope>
    <source>
        <strain evidence="14">00238/432</strain>
    </source>
</reference>
<name>A0A8J4SGV3_9STRA</name>
<evidence type="ECO:0000256" key="10">
    <source>
        <dbReference type="PROSITE-ProRule" id="PRU10007"/>
    </source>
</evidence>
<evidence type="ECO:0000259" key="13">
    <source>
        <dbReference type="Pfam" id="PF00171"/>
    </source>
</evidence>
<dbReference type="GO" id="GO:0022857">
    <property type="term" value="F:transmembrane transporter activity"/>
    <property type="evidence" value="ECO:0007669"/>
    <property type="project" value="InterPro"/>
</dbReference>
<comment type="caution">
    <text evidence="14">The sequence shown here is derived from an EMBL/GenBank/DDBJ whole genome shotgun (WGS) entry which is preliminary data.</text>
</comment>
<dbReference type="InterPro" id="IPR005828">
    <property type="entry name" value="MFS_sugar_transport-like"/>
</dbReference>
<gene>
    <name evidence="14" type="ORF">G195_004686</name>
</gene>
<evidence type="ECO:0000313" key="15">
    <source>
        <dbReference type="Proteomes" id="UP000702964"/>
    </source>
</evidence>
<dbReference type="Gene3D" id="1.20.1250.20">
    <property type="entry name" value="MFS general substrate transporter like domains"/>
    <property type="match status" value="1"/>
</dbReference>
<dbReference type="GO" id="GO:0004029">
    <property type="term" value="F:aldehyde dehydrogenase (NAD+) activity"/>
    <property type="evidence" value="ECO:0007669"/>
    <property type="project" value="UniProtKB-EC"/>
</dbReference>
<dbReference type="EC" id="1.2.1.3" evidence="9"/>
<comment type="similarity">
    <text evidence="2 11">Belongs to the aldehyde dehydrogenase family.</text>
</comment>
<protein>
    <recommendedName>
        <fullName evidence="9">aldehyde dehydrogenase (NAD(+))</fullName>
        <ecNumber evidence="9">1.2.1.3</ecNumber>
    </recommendedName>
</protein>
<organism evidence="14 15">
    <name type="scientific">Phytophthora kernoviae 00238/432</name>
    <dbReference type="NCBI Taxonomy" id="1284355"/>
    <lineage>
        <taxon>Eukaryota</taxon>
        <taxon>Sar</taxon>
        <taxon>Stramenopiles</taxon>
        <taxon>Oomycota</taxon>
        <taxon>Peronosporomycetes</taxon>
        <taxon>Peronosporales</taxon>
        <taxon>Peronosporaceae</taxon>
        <taxon>Phytophthora</taxon>
    </lineage>
</organism>
<dbReference type="CDD" id="cd07130">
    <property type="entry name" value="ALDH_F7_AASADH"/>
    <property type="match status" value="1"/>
</dbReference>
<dbReference type="InterPro" id="IPR044638">
    <property type="entry name" value="ALDH7A1-like"/>
</dbReference>
<evidence type="ECO:0000256" key="11">
    <source>
        <dbReference type="RuleBase" id="RU003345"/>
    </source>
</evidence>
<feature type="domain" description="Aldehyde dehydrogenase" evidence="13">
    <location>
        <begin position="155"/>
        <end position="611"/>
    </location>
</feature>
<dbReference type="FunFam" id="3.40.309.10:FF:000018">
    <property type="entry name" value="Alpha-aminoadipic semialdehyde dehydrogenase"/>
    <property type="match status" value="1"/>
</dbReference>
<dbReference type="InterPro" id="IPR016163">
    <property type="entry name" value="Ald_DH_C"/>
</dbReference>
<keyword evidence="6 11" id="KW-0560">Oxidoreductase</keyword>
<dbReference type="PANTHER" id="PTHR43521:SF1">
    <property type="entry name" value="ALPHA-AMINOADIPIC SEMIALDEHYDE DEHYDROGENASE"/>
    <property type="match status" value="1"/>
</dbReference>
<dbReference type="Proteomes" id="UP000702964">
    <property type="component" value="Unassembled WGS sequence"/>
</dbReference>
<dbReference type="InterPro" id="IPR036259">
    <property type="entry name" value="MFS_trans_sf"/>
</dbReference>
<evidence type="ECO:0000256" key="12">
    <source>
        <dbReference type="SAM" id="Phobius"/>
    </source>
</evidence>
<dbReference type="InterPro" id="IPR016161">
    <property type="entry name" value="Ald_DH/histidinol_DH"/>
</dbReference>
<dbReference type="Pfam" id="PF00171">
    <property type="entry name" value="Aldedh"/>
    <property type="match status" value="1"/>
</dbReference>
<comment type="subcellular location">
    <subcellularLocation>
        <location evidence="1">Membrane</location>
    </subcellularLocation>
</comment>
<accession>A0A8J4SGV3</accession>
<evidence type="ECO:0000256" key="4">
    <source>
        <dbReference type="ARBA" id="ARBA00022692"/>
    </source>
</evidence>
<evidence type="ECO:0000256" key="8">
    <source>
        <dbReference type="ARBA" id="ARBA00023136"/>
    </source>
</evidence>
<dbReference type="Gene3D" id="3.40.605.10">
    <property type="entry name" value="Aldehyde Dehydrogenase, Chain A, domain 1"/>
    <property type="match status" value="1"/>
</dbReference>
<evidence type="ECO:0000256" key="6">
    <source>
        <dbReference type="ARBA" id="ARBA00023002"/>
    </source>
</evidence>
<dbReference type="PROSITE" id="PS00687">
    <property type="entry name" value="ALDEHYDE_DEHYDR_GLU"/>
    <property type="match status" value="1"/>
</dbReference>
<reference evidence="14" key="2">
    <citation type="submission" date="2020-02" db="EMBL/GenBank/DDBJ databases">
        <authorList>
            <person name="Studholme D.J."/>
        </authorList>
    </citation>
    <scope>NUCLEOTIDE SEQUENCE</scope>
    <source>
        <strain evidence="14">00238/432</strain>
    </source>
</reference>
<sequence length="631" mass="67823">MQLLDGTLLSYAHQLSGINVAFPYPGSISSDAGISDSRVGTLFVNFINICPAFFMGVLTNCFGARNMILWGLVGMVALSIGMTDAFVVDVSVLSIMFMALSVTGKIIEVPKAASADQMSLGGSQSALSRFPFLEELGLKEENHGVYNGQWFGNGEVYTSVSPVNGKTIASVRAGTKEDFQKVVKAMDEAKPEWCDLPAPARGEIVRQIGEELRVKRDALGKLISLEMGKIYVEGVGEVQEAIDICDFAVGLSRTLNGSVIPSERPGHFMMERYNPLKGHVGIVTAFNFPCAVLFWNAALSLVCGNTQVWKPSESLSLTSVACTKIIADVLERNGHPGAIASLLCGNGKEVGEAMIHDKRMELISFTGSTKVGRHVNEVVSSRFGKTILELGGNNAMIVDKDADLEMALRATLFSAVGTAGQRCTSLRRLFLHEDIHDEFLKRLVSAYQNVKIGDPLDDGILCGPLHNTQAVKNYLDGIDTIKKQGGKILVGGNKIKGDGHFVEPTIASIAHDADIVQTEIFAPILYAMKFKTLDEAIEKNNSVPQGLSSSLFTKNQSAIFKWTGALGSDCGIVNINIGPSGAEIGGAFGGEKETGGGRESGSDAWRQYMRRSTCTINYSKELPLAQGIDFS</sequence>
<dbReference type="GO" id="GO:0016020">
    <property type="term" value="C:membrane"/>
    <property type="evidence" value="ECO:0007669"/>
    <property type="project" value="UniProtKB-SubCell"/>
</dbReference>
<keyword evidence="4 12" id="KW-0812">Transmembrane</keyword>
<evidence type="ECO:0000313" key="14">
    <source>
        <dbReference type="EMBL" id="KAF4322347.1"/>
    </source>
</evidence>
<proteinExistence type="inferred from homology"/>
<keyword evidence="7" id="KW-0520">NAD</keyword>
<evidence type="ECO:0000256" key="2">
    <source>
        <dbReference type="ARBA" id="ARBA00009986"/>
    </source>
</evidence>
<evidence type="ECO:0000256" key="1">
    <source>
        <dbReference type="ARBA" id="ARBA00004370"/>
    </source>
</evidence>
<dbReference type="Gene3D" id="3.40.309.10">
    <property type="entry name" value="Aldehyde Dehydrogenase, Chain A, domain 2"/>
    <property type="match status" value="1"/>
</dbReference>
<keyword evidence="8 12" id="KW-0472">Membrane</keyword>
<dbReference type="SUPFAM" id="SSF53720">
    <property type="entry name" value="ALDH-like"/>
    <property type="match status" value="1"/>
</dbReference>
<dbReference type="InterPro" id="IPR015590">
    <property type="entry name" value="Aldehyde_DH_dom"/>
</dbReference>
<feature type="transmembrane region" description="Helical" evidence="12">
    <location>
        <begin position="69"/>
        <end position="100"/>
    </location>
</feature>
<dbReference type="InterPro" id="IPR029510">
    <property type="entry name" value="Ald_DH_CS_GLU"/>
</dbReference>
<dbReference type="Pfam" id="PF00083">
    <property type="entry name" value="Sugar_tr"/>
    <property type="match status" value="1"/>
</dbReference>
<dbReference type="PANTHER" id="PTHR43521">
    <property type="entry name" value="ALPHA-AMINOADIPIC SEMIALDEHYDE DEHYDROGENASE"/>
    <property type="match status" value="1"/>
</dbReference>
<dbReference type="InterPro" id="IPR016162">
    <property type="entry name" value="Ald_DH_N"/>
</dbReference>
<dbReference type="EMBL" id="AOFI03000073">
    <property type="protein sequence ID" value="KAF4322347.1"/>
    <property type="molecule type" value="Genomic_DNA"/>
</dbReference>
<evidence type="ECO:0000256" key="7">
    <source>
        <dbReference type="ARBA" id="ARBA00023027"/>
    </source>
</evidence>
<evidence type="ECO:0000256" key="5">
    <source>
        <dbReference type="ARBA" id="ARBA00022989"/>
    </source>
</evidence>
<keyword evidence="5 12" id="KW-1133">Transmembrane helix</keyword>
<evidence type="ECO:0000256" key="9">
    <source>
        <dbReference type="ARBA" id="ARBA00024226"/>
    </source>
</evidence>
<evidence type="ECO:0000256" key="3">
    <source>
        <dbReference type="ARBA" id="ARBA00011881"/>
    </source>
</evidence>
<comment type="subunit">
    <text evidence="3">Homotetramer.</text>
</comment>
<dbReference type="AlphaFoldDB" id="A0A8J4SGV3"/>